<keyword evidence="2" id="KW-0472">Membrane</keyword>
<evidence type="ECO:0000313" key="4">
    <source>
        <dbReference type="Proteomes" id="UP000552038"/>
    </source>
</evidence>
<name>A0AAP7DHE2_PAEAL</name>
<gene>
    <name evidence="3" type="ORF">HMI46_04000</name>
</gene>
<sequence length="122" mass="13339">MSTNKARQSRRLKRHRVRKHAVSNAEKQQQQQQDVEFGEEAATFSDTLRFATQHSKIDHWSGIGMLAVIFSICAFFLFPIPMGVGGAALGVLAYLQGSRSSGIFAAVAGLLAILVQFIVMSS</sequence>
<feature type="transmembrane region" description="Helical" evidence="2">
    <location>
        <begin position="101"/>
        <end position="119"/>
    </location>
</feature>
<evidence type="ECO:0000256" key="2">
    <source>
        <dbReference type="SAM" id="Phobius"/>
    </source>
</evidence>
<reference evidence="3 4" key="1">
    <citation type="submission" date="2020-05" db="EMBL/GenBank/DDBJ databases">
        <title>Whole genome sequencing and identification of novel metabolites from Paenibacillus alvei strain JR949.</title>
        <authorList>
            <person name="Rajendhran J."/>
            <person name="Sree Pranav P."/>
            <person name="Mahalakshmi B."/>
            <person name="Karthikeyan R."/>
        </authorList>
    </citation>
    <scope>NUCLEOTIDE SEQUENCE [LARGE SCALE GENOMIC DNA]</scope>
    <source>
        <strain evidence="3 4">JR949</strain>
    </source>
</reference>
<keyword evidence="2" id="KW-0812">Transmembrane</keyword>
<feature type="transmembrane region" description="Helical" evidence="2">
    <location>
        <begin position="63"/>
        <end position="95"/>
    </location>
</feature>
<feature type="compositionally biased region" description="Basic residues" evidence="1">
    <location>
        <begin position="7"/>
        <end position="21"/>
    </location>
</feature>
<protein>
    <submittedName>
        <fullName evidence="3">Uncharacterized protein</fullName>
    </submittedName>
</protein>
<evidence type="ECO:0000256" key="1">
    <source>
        <dbReference type="SAM" id="MobiDB-lite"/>
    </source>
</evidence>
<dbReference type="Proteomes" id="UP000552038">
    <property type="component" value="Unassembled WGS sequence"/>
</dbReference>
<dbReference type="EMBL" id="JABFOR010000003">
    <property type="protein sequence ID" value="NOJ69715.1"/>
    <property type="molecule type" value="Genomic_DNA"/>
</dbReference>
<feature type="region of interest" description="Disordered" evidence="1">
    <location>
        <begin position="1"/>
        <end position="36"/>
    </location>
</feature>
<keyword evidence="2" id="KW-1133">Transmembrane helix</keyword>
<dbReference type="AlphaFoldDB" id="A0AAP7DHE2"/>
<proteinExistence type="predicted"/>
<comment type="caution">
    <text evidence="3">The sequence shown here is derived from an EMBL/GenBank/DDBJ whole genome shotgun (WGS) entry which is preliminary data.</text>
</comment>
<dbReference type="RefSeq" id="WP_163975830.1">
    <property type="nucleotide sequence ID" value="NZ_JABFOR010000003.1"/>
</dbReference>
<evidence type="ECO:0000313" key="3">
    <source>
        <dbReference type="EMBL" id="NOJ69715.1"/>
    </source>
</evidence>
<organism evidence="3 4">
    <name type="scientific">Paenibacillus alvei</name>
    <name type="common">Bacillus alvei</name>
    <dbReference type="NCBI Taxonomy" id="44250"/>
    <lineage>
        <taxon>Bacteria</taxon>
        <taxon>Bacillati</taxon>
        <taxon>Bacillota</taxon>
        <taxon>Bacilli</taxon>
        <taxon>Bacillales</taxon>
        <taxon>Paenibacillaceae</taxon>
        <taxon>Paenibacillus</taxon>
    </lineage>
</organism>
<accession>A0AAP7DHE2</accession>